<feature type="coiled-coil region" evidence="7">
    <location>
        <begin position="7"/>
        <end position="34"/>
    </location>
</feature>
<reference evidence="10 11" key="1">
    <citation type="journal article" date="2012" name="J. Bacteriol.">
        <title>Genome Sequence of Fibrella aestuarina BUZ 2T, a Filamentous Marine Bacterium.</title>
        <authorList>
            <person name="Filippini M."/>
            <person name="Qi W."/>
            <person name="Blom J."/>
            <person name="Goesmann A."/>
            <person name="Smits T.H."/>
            <person name="Bagheri H.C."/>
        </authorList>
    </citation>
    <scope>NUCLEOTIDE SEQUENCE [LARGE SCALE GENOMIC DNA]</scope>
    <source>
        <strain evidence="11">BUZ 2T</strain>
    </source>
</reference>
<evidence type="ECO:0000256" key="7">
    <source>
        <dbReference type="SAM" id="Coils"/>
    </source>
</evidence>
<keyword evidence="6" id="KW-0472">Membrane</keyword>
<comment type="catalytic activity">
    <reaction evidence="1">
        <text>ATP + protein L-histidine = ADP + protein N-phospho-L-histidine.</text>
        <dbReference type="EC" id="2.7.13.3"/>
    </reaction>
</comment>
<dbReference type="SMART" id="SM00387">
    <property type="entry name" value="HATPase_c"/>
    <property type="match status" value="1"/>
</dbReference>
<dbReference type="InterPro" id="IPR000014">
    <property type="entry name" value="PAS"/>
</dbReference>
<organism evidence="10 11">
    <name type="scientific">Fibrella aestuarina BUZ 2</name>
    <dbReference type="NCBI Taxonomy" id="1166018"/>
    <lineage>
        <taxon>Bacteria</taxon>
        <taxon>Pseudomonadati</taxon>
        <taxon>Bacteroidota</taxon>
        <taxon>Cytophagia</taxon>
        <taxon>Cytophagales</taxon>
        <taxon>Spirosomataceae</taxon>
        <taxon>Fibrella</taxon>
    </lineage>
</organism>
<feature type="domain" description="Histidine kinase" evidence="8">
    <location>
        <begin position="208"/>
        <end position="440"/>
    </location>
</feature>
<dbReference type="InterPro" id="IPR035965">
    <property type="entry name" value="PAS-like_dom_sf"/>
</dbReference>
<dbReference type="PATRIC" id="fig|1166018.3.peg.682"/>
<keyword evidence="4" id="KW-0808">Transferase</keyword>
<evidence type="ECO:0000259" key="8">
    <source>
        <dbReference type="PROSITE" id="PS50109"/>
    </source>
</evidence>
<protein>
    <recommendedName>
        <fullName evidence="2">histidine kinase</fullName>
        <ecNumber evidence="2">2.7.13.3</ecNumber>
    </recommendedName>
</protein>
<dbReference type="CDD" id="cd00130">
    <property type="entry name" value="PAS"/>
    <property type="match status" value="1"/>
</dbReference>
<evidence type="ECO:0000256" key="5">
    <source>
        <dbReference type="ARBA" id="ARBA00022777"/>
    </source>
</evidence>
<evidence type="ECO:0000259" key="9">
    <source>
        <dbReference type="PROSITE" id="PS50112"/>
    </source>
</evidence>
<dbReference type="InterPro" id="IPR036890">
    <property type="entry name" value="HATPase_C_sf"/>
</dbReference>
<evidence type="ECO:0000313" key="10">
    <source>
        <dbReference type="EMBL" id="CCG98681.1"/>
    </source>
</evidence>
<dbReference type="HOGENOM" id="CLU_000445_114_71_10"/>
<dbReference type="SUPFAM" id="SSF55785">
    <property type="entry name" value="PYP-like sensor domain (PAS domain)"/>
    <property type="match status" value="1"/>
</dbReference>
<keyword evidence="3" id="KW-0597">Phosphoprotein</keyword>
<evidence type="ECO:0000256" key="2">
    <source>
        <dbReference type="ARBA" id="ARBA00012438"/>
    </source>
</evidence>
<dbReference type="InterPro" id="IPR050351">
    <property type="entry name" value="BphY/WalK/GraS-like"/>
</dbReference>
<dbReference type="NCBIfam" id="TIGR00229">
    <property type="entry name" value="sensory_box"/>
    <property type="match status" value="1"/>
</dbReference>
<dbReference type="Gene3D" id="3.30.565.10">
    <property type="entry name" value="Histidine kinase-like ATPase, C-terminal domain"/>
    <property type="match status" value="1"/>
</dbReference>
<dbReference type="OrthoDB" id="9766459at2"/>
<dbReference type="InterPro" id="IPR003594">
    <property type="entry name" value="HATPase_dom"/>
</dbReference>
<keyword evidence="11" id="KW-1185">Reference proteome</keyword>
<dbReference type="EMBL" id="HE796683">
    <property type="protein sequence ID" value="CCG98681.1"/>
    <property type="molecule type" value="Genomic_DNA"/>
</dbReference>
<dbReference type="PANTHER" id="PTHR42878">
    <property type="entry name" value="TWO-COMPONENT HISTIDINE KINASE"/>
    <property type="match status" value="1"/>
</dbReference>
<dbReference type="GO" id="GO:0007234">
    <property type="term" value="P:osmosensory signaling via phosphorelay pathway"/>
    <property type="evidence" value="ECO:0007669"/>
    <property type="project" value="TreeGrafter"/>
</dbReference>
<dbReference type="STRING" id="1166018.FAES_0670"/>
<dbReference type="SMART" id="SM00091">
    <property type="entry name" value="PAS"/>
    <property type="match status" value="1"/>
</dbReference>
<keyword evidence="7" id="KW-0175">Coiled coil</keyword>
<dbReference type="RefSeq" id="WP_015329781.1">
    <property type="nucleotide sequence ID" value="NC_020054.1"/>
</dbReference>
<dbReference type="GO" id="GO:0030295">
    <property type="term" value="F:protein kinase activator activity"/>
    <property type="evidence" value="ECO:0007669"/>
    <property type="project" value="TreeGrafter"/>
</dbReference>
<dbReference type="InterPro" id="IPR004358">
    <property type="entry name" value="Sig_transdc_His_kin-like_C"/>
</dbReference>
<dbReference type="Pfam" id="PF00512">
    <property type="entry name" value="HisKA"/>
    <property type="match status" value="1"/>
</dbReference>
<dbReference type="Pfam" id="PF13426">
    <property type="entry name" value="PAS_9"/>
    <property type="match status" value="1"/>
</dbReference>
<evidence type="ECO:0000313" key="11">
    <source>
        <dbReference type="Proteomes" id="UP000011058"/>
    </source>
</evidence>
<sequence>MNATLTYDELLAENERLREQLEEATETIHAIRTGQVDALVVTGDDGHELYTLKTADQTYRVFIETMNEGAVTLSAGGLIVYGNSMFASMVGLPLSQVIGLPFDSFVASESASAYQQLVEMGWADKHRVEMTLCDHTDHAIPCLLSVTALDLDEGPSLSVIITDLTSQKETQQLLSLNNDQLKRANRALEISNNALNLSNDNLQQFAYVASHDLQEPLRKIRSFGELLKADYGASLGHEGHDLITRMNAAAARMTLLIKDLLDYSRLTTQQVPFRPVPLDALLTDVLDDLSVAVSEWGAKIECTDLPVVQGDKVQLRQLFQNLLSNALKFHRTDVPPHIQLTARRVSMAELPASVQHTIPPSPVPDQVFHEISVTDNGIGFDEKYLDRIFQVFQRLHGRRNYPGSGVGLAICRKVANNHRGELTAESKPGLGSTFKLYLPA</sequence>
<keyword evidence="5 10" id="KW-0418">Kinase</keyword>
<dbReference type="PRINTS" id="PR00344">
    <property type="entry name" value="BCTRLSENSOR"/>
</dbReference>
<dbReference type="CDD" id="cd00082">
    <property type="entry name" value="HisKA"/>
    <property type="match status" value="1"/>
</dbReference>
<gene>
    <name evidence="10" type="ORF">FAES_0670</name>
</gene>
<dbReference type="Proteomes" id="UP000011058">
    <property type="component" value="Chromosome"/>
</dbReference>
<dbReference type="InterPro" id="IPR005467">
    <property type="entry name" value="His_kinase_dom"/>
</dbReference>
<dbReference type="KEGG" id="fae:FAES_0670"/>
<dbReference type="PROSITE" id="PS50112">
    <property type="entry name" value="PAS"/>
    <property type="match status" value="1"/>
</dbReference>
<evidence type="ECO:0000256" key="6">
    <source>
        <dbReference type="ARBA" id="ARBA00023136"/>
    </source>
</evidence>
<dbReference type="GO" id="GO:0000155">
    <property type="term" value="F:phosphorelay sensor kinase activity"/>
    <property type="evidence" value="ECO:0007669"/>
    <property type="project" value="InterPro"/>
</dbReference>
<dbReference type="Gene3D" id="3.30.450.20">
    <property type="entry name" value="PAS domain"/>
    <property type="match status" value="1"/>
</dbReference>
<dbReference type="SUPFAM" id="SSF55874">
    <property type="entry name" value="ATPase domain of HSP90 chaperone/DNA topoisomerase II/histidine kinase"/>
    <property type="match status" value="1"/>
</dbReference>
<dbReference type="PANTHER" id="PTHR42878:SF15">
    <property type="entry name" value="BACTERIOPHYTOCHROME"/>
    <property type="match status" value="1"/>
</dbReference>
<dbReference type="Gene3D" id="1.10.287.130">
    <property type="match status" value="1"/>
</dbReference>
<dbReference type="PROSITE" id="PS50109">
    <property type="entry name" value="HIS_KIN"/>
    <property type="match status" value="1"/>
</dbReference>
<evidence type="ECO:0000256" key="4">
    <source>
        <dbReference type="ARBA" id="ARBA00022679"/>
    </source>
</evidence>
<proteinExistence type="predicted"/>
<dbReference type="InterPro" id="IPR036097">
    <property type="entry name" value="HisK_dim/P_sf"/>
</dbReference>
<dbReference type="EC" id="2.7.13.3" evidence="2"/>
<evidence type="ECO:0000256" key="1">
    <source>
        <dbReference type="ARBA" id="ARBA00000085"/>
    </source>
</evidence>
<dbReference type="GO" id="GO:0016020">
    <property type="term" value="C:membrane"/>
    <property type="evidence" value="ECO:0007669"/>
    <property type="project" value="UniProtKB-SubCell"/>
</dbReference>
<dbReference type="Pfam" id="PF02518">
    <property type="entry name" value="HATPase_c"/>
    <property type="match status" value="1"/>
</dbReference>
<evidence type="ECO:0000256" key="3">
    <source>
        <dbReference type="ARBA" id="ARBA00022553"/>
    </source>
</evidence>
<feature type="domain" description="PAS" evidence="9">
    <location>
        <begin position="55"/>
        <end position="99"/>
    </location>
</feature>
<accession>I0K3H8</accession>
<dbReference type="SMART" id="SM00388">
    <property type="entry name" value="HisKA"/>
    <property type="match status" value="1"/>
</dbReference>
<dbReference type="InterPro" id="IPR003661">
    <property type="entry name" value="HisK_dim/P_dom"/>
</dbReference>
<name>I0K3H8_9BACT</name>
<dbReference type="SUPFAM" id="SSF47384">
    <property type="entry name" value="Homodimeric domain of signal transducing histidine kinase"/>
    <property type="match status" value="1"/>
</dbReference>
<dbReference type="AlphaFoldDB" id="I0K3H8"/>
<dbReference type="GO" id="GO:0000156">
    <property type="term" value="F:phosphorelay response regulator activity"/>
    <property type="evidence" value="ECO:0007669"/>
    <property type="project" value="TreeGrafter"/>
</dbReference>
<dbReference type="eggNOG" id="COG4251">
    <property type="taxonomic scope" value="Bacteria"/>
</dbReference>